<name>A0A0F9T4L4_9ZZZZ</name>
<dbReference type="EMBL" id="LAZR01001477">
    <property type="protein sequence ID" value="KKN43991.1"/>
    <property type="molecule type" value="Genomic_DNA"/>
</dbReference>
<reference evidence="2" key="1">
    <citation type="journal article" date="2015" name="Nature">
        <title>Complex archaea that bridge the gap between prokaryotes and eukaryotes.</title>
        <authorList>
            <person name="Spang A."/>
            <person name="Saw J.H."/>
            <person name="Jorgensen S.L."/>
            <person name="Zaremba-Niedzwiedzka K."/>
            <person name="Martijn J."/>
            <person name="Lind A.E."/>
            <person name="van Eijk R."/>
            <person name="Schleper C."/>
            <person name="Guy L."/>
            <person name="Ettema T.J."/>
        </authorList>
    </citation>
    <scope>NUCLEOTIDE SEQUENCE</scope>
</reference>
<keyword evidence="1" id="KW-0812">Transmembrane</keyword>
<evidence type="ECO:0000256" key="1">
    <source>
        <dbReference type="SAM" id="Phobius"/>
    </source>
</evidence>
<gene>
    <name evidence="2" type="ORF">LCGC14_0697740</name>
</gene>
<evidence type="ECO:0000313" key="2">
    <source>
        <dbReference type="EMBL" id="KKN43991.1"/>
    </source>
</evidence>
<accession>A0A0F9T4L4</accession>
<sequence>DLNPFKEMLNRLSVLSGIFSFKGMISLIPELIAYSIRYGMMVEKAYEEEQLNLDEDTQGLNSGQEQKKRVSRIQNDIDKLSMYL</sequence>
<comment type="caution">
    <text evidence="2">The sequence shown here is derived from an EMBL/GenBank/DDBJ whole genome shotgun (WGS) entry which is preliminary data.</text>
</comment>
<keyword evidence="1" id="KW-1133">Transmembrane helix</keyword>
<proteinExistence type="predicted"/>
<dbReference type="AlphaFoldDB" id="A0A0F9T4L4"/>
<protein>
    <submittedName>
        <fullName evidence="2">Uncharacterized protein</fullName>
    </submittedName>
</protein>
<keyword evidence="1" id="KW-0472">Membrane</keyword>
<feature type="non-terminal residue" evidence="2">
    <location>
        <position position="1"/>
    </location>
</feature>
<organism evidence="2">
    <name type="scientific">marine sediment metagenome</name>
    <dbReference type="NCBI Taxonomy" id="412755"/>
    <lineage>
        <taxon>unclassified sequences</taxon>
        <taxon>metagenomes</taxon>
        <taxon>ecological metagenomes</taxon>
    </lineage>
</organism>
<feature type="transmembrane region" description="Helical" evidence="1">
    <location>
        <begin position="12"/>
        <end position="34"/>
    </location>
</feature>